<reference evidence="2" key="2">
    <citation type="submission" date="2020-09" db="EMBL/GenBank/DDBJ databases">
        <authorList>
            <person name="Sun Q."/>
            <person name="Zhou Y."/>
        </authorList>
    </citation>
    <scope>NUCLEOTIDE SEQUENCE</scope>
    <source>
        <strain evidence="2">CGMCC 1.15320</strain>
    </source>
</reference>
<evidence type="ECO:0000256" key="1">
    <source>
        <dbReference type="ARBA" id="ARBA00038414"/>
    </source>
</evidence>
<dbReference type="InterPro" id="IPR015942">
    <property type="entry name" value="Asp/Glu/hydantoin_racemase"/>
</dbReference>
<dbReference type="PANTHER" id="PTHR28047">
    <property type="entry name" value="PROTEIN DCG1"/>
    <property type="match status" value="1"/>
</dbReference>
<dbReference type="InterPro" id="IPR052186">
    <property type="entry name" value="Hydantoin_racemase-like"/>
</dbReference>
<dbReference type="GO" id="GO:0047661">
    <property type="term" value="F:amino-acid racemase activity"/>
    <property type="evidence" value="ECO:0007669"/>
    <property type="project" value="InterPro"/>
</dbReference>
<dbReference type="RefSeq" id="WP_188722477.1">
    <property type="nucleotide sequence ID" value="NZ_BMIF01000014.1"/>
</dbReference>
<dbReference type="Pfam" id="PF01177">
    <property type="entry name" value="Asp_Glu_race"/>
    <property type="match status" value="1"/>
</dbReference>
<dbReference type="AlphaFoldDB" id="A0A916RZY6"/>
<name>A0A916RZY6_9HYPH</name>
<evidence type="ECO:0000313" key="3">
    <source>
        <dbReference type="Proteomes" id="UP000636264"/>
    </source>
</evidence>
<sequence>MIRLALLNPNANAKTTARMTAVARQAVGPAVSIEGFTARSGPLVIADEEALEKAARLAIERGEELAAEGFRGILISGFGDPGLDRLRRRISISVTGIAEAGMKEASLKGRRFSIVTTTPELKAAIMRRAVRLGHGNNLISVRIAGSVEVMSDPERLAQTLLASCHEAVSEEGAEAILIGGGPLADAARTIAPMVPVPVIEPVAAGARLACARAGVVVGSKV</sequence>
<dbReference type="InterPro" id="IPR053714">
    <property type="entry name" value="Iso_Racemase_Enz_sf"/>
</dbReference>
<gene>
    <name evidence="2" type="ORF">GCM10011385_35840</name>
</gene>
<dbReference type="EMBL" id="BMIF01000014">
    <property type="protein sequence ID" value="GGA78546.1"/>
    <property type="molecule type" value="Genomic_DNA"/>
</dbReference>
<organism evidence="2 3">
    <name type="scientific">Nitratireductor aestuarii</name>
    <dbReference type="NCBI Taxonomy" id="1735103"/>
    <lineage>
        <taxon>Bacteria</taxon>
        <taxon>Pseudomonadati</taxon>
        <taxon>Pseudomonadota</taxon>
        <taxon>Alphaproteobacteria</taxon>
        <taxon>Hyphomicrobiales</taxon>
        <taxon>Phyllobacteriaceae</taxon>
        <taxon>Nitratireductor</taxon>
    </lineage>
</organism>
<comment type="similarity">
    <text evidence="1">Belongs to the HyuE racemase family.</text>
</comment>
<accession>A0A916RZY6</accession>
<reference evidence="2" key="1">
    <citation type="journal article" date="2014" name="Int. J. Syst. Evol. Microbiol.">
        <title>Complete genome sequence of Corynebacterium casei LMG S-19264T (=DSM 44701T), isolated from a smear-ripened cheese.</title>
        <authorList>
            <consortium name="US DOE Joint Genome Institute (JGI-PGF)"/>
            <person name="Walter F."/>
            <person name="Albersmeier A."/>
            <person name="Kalinowski J."/>
            <person name="Ruckert C."/>
        </authorList>
    </citation>
    <scope>NUCLEOTIDE SEQUENCE</scope>
    <source>
        <strain evidence="2">CGMCC 1.15320</strain>
    </source>
</reference>
<proteinExistence type="inferred from homology"/>
<dbReference type="Gene3D" id="3.40.50.12500">
    <property type="match status" value="1"/>
</dbReference>
<protein>
    <submittedName>
        <fullName evidence="2">Hydantoin racemase</fullName>
    </submittedName>
</protein>
<evidence type="ECO:0000313" key="2">
    <source>
        <dbReference type="EMBL" id="GGA78546.1"/>
    </source>
</evidence>
<keyword evidence="3" id="KW-1185">Reference proteome</keyword>
<dbReference type="Proteomes" id="UP000636264">
    <property type="component" value="Unassembled WGS sequence"/>
</dbReference>
<dbReference type="PANTHER" id="PTHR28047:SF5">
    <property type="entry name" value="PROTEIN DCG1"/>
    <property type="match status" value="1"/>
</dbReference>
<comment type="caution">
    <text evidence="2">The sequence shown here is derived from an EMBL/GenBank/DDBJ whole genome shotgun (WGS) entry which is preliminary data.</text>
</comment>